<sequence>MKFYLGTHQPSWLARDLGVPFLVSHRRLAGRRSLPRASSSWALDSGGFTELSLHGRWRTDAATYVKAVRRYATEIGNLDWAAPRDRMTEDHVLARTGLSLRTHQHLTVVDYLRLRDLDPELPFIPVLQGQSITDYHRCADMYEERGVDLAALPLVGVGSVCRCQHTDEVEQILRSLAARGYRLHAFGAKILGLARYADAVHSSDSMVLYLVRSCWWILISNLPLVRTGYEPGSWIVFRYDLERPRAALDDPLLMTHAGLLDGLAVRGRRHGQPFLIGPDGRADERINEFFSSPRMLGRSPLTWKKYAQSLGMWLNFLSVLGRGWDEATEDDAEYFKEWRLTEQSNPRLVQTSTFAANLAGLRAFYKWAARRYGAIDPVAATDDFDLKPRGVRGQDVKWLDPAGYRRWRDVGFRGMGLDGREDRLWRGRNGQRDAAFVDGLYSSGLRLTEWASVLLTELPDDNPTRGYRTCRLADACAKGGYGHKYWIQRESLLGVLDYVEGARARVVRAAQRTGRYEKLVRARRVVGIHRDRLTIQEPDGRRTEPVLNAIGPWGRRRLFRATKYGLEPLAVWLNEDGMPRTPHGWQHSFAQGNARIARLGLAGFSATPHMLRHSCALRWYSVGRLAYERRFAHLSEEETKDFRAQFGDTWDLVATILGHRSPETTKQHYLEPFRALDVELLLQHAQQAAIDGFLVSYLADHPRVLTDPVREAM</sequence>
<dbReference type="InterPro" id="IPR050090">
    <property type="entry name" value="Tyrosine_recombinase_XerCD"/>
</dbReference>
<accession>A0A316HWF5</accession>
<dbReference type="InterPro" id="IPR011010">
    <property type="entry name" value="DNA_brk_join_enz"/>
</dbReference>
<comment type="caution">
    <text evidence="6">The sequence shown here is derived from an EMBL/GenBank/DDBJ whole genome shotgun (WGS) entry which is preliminary data.</text>
</comment>
<dbReference type="RefSeq" id="WP_109638788.1">
    <property type="nucleotide sequence ID" value="NZ_QGHB01000008.1"/>
</dbReference>
<dbReference type="GO" id="GO:0006310">
    <property type="term" value="P:DNA recombination"/>
    <property type="evidence" value="ECO:0007669"/>
    <property type="project" value="UniProtKB-KW"/>
</dbReference>
<dbReference type="EMBL" id="QGHB01000008">
    <property type="protein sequence ID" value="PWK84471.1"/>
    <property type="molecule type" value="Genomic_DNA"/>
</dbReference>
<evidence type="ECO:0000256" key="2">
    <source>
        <dbReference type="ARBA" id="ARBA00022908"/>
    </source>
</evidence>
<dbReference type="AlphaFoldDB" id="A0A316HWF5"/>
<dbReference type="Gene3D" id="1.10.443.10">
    <property type="entry name" value="Intergrase catalytic core"/>
    <property type="match status" value="1"/>
</dbReference>
<name>A0A316HWF5_9PSEU</name>
<evidence type="ECO:0000313" key="6">
    <source>
        <dbReference type="EMBL" id="PWK84471.1"/>
    </source>
</evidence>
<dbReference type="Pfam" id="PF02899">
    <property type="entry name" value="Phage_int_SAM_1"/>
    <property type="match status" value="1"/>
</dbReference>
<comment type="similarity">
    <text evidence="1">Belongs to the 'phage' integrase family.</text>
</comment>
<reference evidence="6 7" key="1">
    <citation type="submission" date="2018-05" db="EMBL/GenBank/DDBJ databases">
        <title>Genomic Encyclopedia of Type Strains, Phase IV (KMG-IV): sequencing the most valuable type-strain genomes for metagenomic binning, comparative biology and taxonomic classification.</title>
        <authorList>
            <person name="Goeker M."/>
        </authorList>
    </citation>
    <scope>NUCLEOTIDE SEQUENCE [LARGE SCALE GENOMIC DNA]</scope>
    <source>
        <strain evidence="6 7">DSM 45480</strain>
    </source>
</reference>
<dbReference type="InterPro" id="IPR004107">
    <property type="entry name" value="Integrase_SAM-like_N"/>
</dbReference>
<protein>
    <submittedName>
        <fullName evidence="6">Phage integrase family protein with SAM-like domain</fullName>
    </submittedName>
</protein>
<evidence type="ECO:0000256" key="3">
    <source>
        <dbReference type="ARBA" id="ARBA00023125"/>
    </source>
</evidence>
<evidence type="ECO:0000256" key="4">
    <source>
        <dbReference type="ARBA" id="ARBA00023172"/>
    </source>
</evidence>
<dbReference type="InterPro" id="IPR002104">
    <property type="entry name" value="Integrase_catalytic"/>
</dbReference>
<dbReference type="GO" id="GO:0003677">
    <property type="term" value="F:DNA binding"/>
    <property type="evidence" value="ECO:0007669"/>
    <property type="project" value="UniProtKB-KW"/>
</dbReference>
<keyword evidence="4" id="KW-0233">DNA recombination</keyword>
<dbReference type="GO" id="GO:0015074">
    <property type="term" value="P:DNA integration"/>
    <property type="evidence" value="ECO:0007669"/>
    <property type="project" value="UniProtKB-KW"/>
</dbReference>
<evidence type="ECO:0000313" key="7">
    <source>
        <dbReference type="Proteomes" id="UP000246005"/>
    </source>
</evidence>
<dbReference type="Gene3D" id="1.10.150.130">
    <property type="match status" value="1"/>
</dbReference>
<evidence type="ECO:0000256" key="1">
    <source>
        <dbReference type="ARBA" id="ARBA00008857"/>
    </source>
</evidence>
<proteinExistence type="inferred from homology"/>
<dbReference type="Pfam" id="PF23859">
    <property type="entry name" value="DpdA"/>
    <property type="match status" value="1"/>
</dbReference>
<dbReference type="Proteomes" id="UP000246005">
    <property type="component" value="Unassembled WGS sequence"/>
</dbReference>
<evidence type="ECO:0000259" key="5">
    <source>
        <dbReference type="PROSITE" id="PS51898"/>
    </source>
</evidence>
<gene>
    <name evidence="6" type="ORF">C8D88_10886</name>
</gene>
<dbReference type="InterPro" id="IPR055645">
    <property type="entry name" value="DpdA"/>
</dbReference>
<dbReference type="SUPFAM" id="SSF56349">
    <property type="entry name" value="DNA breaking-rejoining enzymes"/>
    <property type="match status" value="1"/>
</dbReference>
<keyword evidence="3" id="KW-0238">DNA-binding</keyword>
<keyword evidence="2" id="KW-0229">DNA integration</keyword>
<feature type="domain" description="Tyr recombinase" evidence="5">
    <location>
        <begin position="410"/>
        <end position="682"/>
    </location>
</feature>
<dbReference type="PROSITE" id="PS51898">
    <property type="entry name" value="TYR_RECOMBINASE"/>
    <property type="match status" value="1"/>
</dbReference>
<dbReference type="InterPro" id="IPR010998">
    <property type="entry name" value="Integrase_recombinase_N"/>
</dbReference>
<dbReference type="InterPro" id="IPR013762">
    <property type="entry name" value="Integrase-like_cat_sf"/>
</dbReference>
<organism evidence="6 7">
    <name type="scientific">Lentzea atacamensis</name>
    <dbReference type="NCBI Taxonomy" id="531938"/>
    <lineage>
        <taxon>Bacteria</taxon>
        <taxon>Bacillati</taxon>
        <taxon>Actinomycetota</taxon>
        <taxon>Actinomycetes</taxon>
        <taxon>Pseudonocardiales</taxon>
        <taxon>Pseudonocardiaceae</taxon>
        <taxon>Lentzea</taxon>
    </lineage>
</organism>
<dbReference type="PANTHER" id="PTHR30349">
    <property type="entry name" value="PHAGE INTEGRASE-RELATED"/>
    <property type="match status" value="1"/>
</dbReference>
<dbReference type="PANTHER" id="PTHR30349:SF64">
    <property type="entry name" value="PROPHAGE INTEGRASE INTD-RELATED"/>
    <property type="match status" value="1"/>
</dbReference>